<evidence type="ECO:0000313" key="1">
    <source>
        <dbReference type="Proteomes" id="UP000887579"/>
    </source>
</evidence>
<name>A0AC34GE14_9BILA</name>
<evidence type="ECO:0000313" key="2">
    <source>
        <dbReference type="WBParaSite" id="ES5_v2.g27824.t1"/>
    </source>
</evidence>
<accession>A0AC34GE14</accession>
<proteinExistence type="predicted"/>
<sequence length="129" mass="14121">VHPDVTKNKTLTKRASDDGESSLRKILCMEVLTTFKKSTDNFGIGSKGEHYVYDGGKTFYLAAPMVLDAGKNSTDNFGTGSKGEHYVYDGGKSLYLAAPMVLDAGKKRKEFATEEFSTFCKNQLVDCSV</sequence>
<organism evidence="1 2">
    <name type="scientific">Panagrolaimus sp. ES5</name>
    <dbReference type="NCBI Taxonomy" id="591445"/>
    <lineage>
        <taxon>Eukaryota</taxon>
        <taxon>Metazoa</taxon>
        <taxon>Ecdysozoa</taxon>
        <taxon>Nematoda</taxon>
        <taxon>Chromadorea</taxon>
        <taxon>Rhabditida</taxon>
        <taxon>Tylenchina</taxon>
        <taxon>Panagrolaimomorpha</taxon>
        <taxon>Panagrolaimoidea</taxon>
        <taxon>Panagrolaimidae</taxon>
        <taxon>Panagrolaimus</taxon>
    </lineage>
</organism>
<reference evidence="2" key="1">
    <citation type="submission" date="2022-11" db="UniProtKB">
        <authorList>
            <consortium name="WormBaseParasite"/>
        </authorList>
    </citation>
    <scope>IDENTIFICATION</scope>
</reference>
<dbReference type="WBParaSite" id="ES5_v2.g27824.t1">
    <property type="protein sequence ID" value="ES5_v2.g27824.t1"/>
    <property type="gene ID" value="ES5_v2.g27824"/>
</dbReference>
<dbReference type="Proteomes" id="UP000887579">
    <property type="component" value="Unplaced"/>
</dbReference>
<protein>
    <submittedName>
        <fullName evidence="2">Uncharacterized protein</fullName>
    </submittedName>
</protein>